<gene>
    <name evidence="3" type="ORF">SAMN05443248_1069</name>
</gene>
<dbReference type="InterPro" id="IPR001296">
    <property type="entry name" value="Glyco_trans_1"/>
</dbReference>
<dbReference type="EMBL" id="LT670817">
    <property type="protein sequence ID" value="SHG30070.1"/>
    <property type="molecule type" value="Genomic_DNA"/>
</dbReference>
<evidence type="ECO:0000256" key="1">
    <source>
        <dbReference type="ARBA" id="ARBA00022679"/>
    </source>
</evidence>
<accession>A0A1M5IQ43</accession>
<dbReference type="RefSeq" id="WP_245332504.1">
    <property type="nucleotide sequence ID" value="NZ_LT670817.1"/>
</dbReference>
<dbReference type="Proteomes" id="UP000189796">
    <property type="component" value="Chromosome I"/>
</dbReference>
<sequence>MLGVSPALDCEFTLALNNRTGKYFFCKDMIDASRDLIRTCYYWRIPLKNLPPKSVARVLGRLARIEVDLRVRSYQGHIGPAPISHPRPMVFTDPRECVLYNLKSNDVVLCHDMGPITHPDLYEPGVRELYTLAFDMIKAARPFMLFVSEASRRDFVSYCGSEFPLLQVVYPPIRSGMERRDEEAFPDIPSKFLLTVGSIGARKNQLRSIQAFDASGLAKEGYAYVICGGPEPGAEAVITLAQATAGVILAGYVKDDQLRWLYRKAQGFILPSLLEGFGLPAAEAINYGLVPVLSGRGALEEVAGCAAVFVNPLDVADIAAGMRKIAAMTHEERASRLSQLQLSVTRFSLEKAVASWRWALTRAIAG</sequence>
<dbReference type="GO" id="GO:0016757">
    <property type="term" value="F:glycosyltransferase activity"/>
    <property type="evidence" value="ECO:0007669"/>
    <property type="project" value="InterPro"/>
</dbReference>
<keyword evidence="1 3" id="KW-0808">Transferase</keyword>
<feature type="domain" description="Glycosyl transferase family 1" evidence="2">
    <location>
        <begin position="190"/>
        <end position="332"/>
    </location>
</feature>
<dbReference type="GO" id="GO:0009103">
    <property type="term" value="P:lipopolysaccharide biosynthetic process"/>
    <property type="evidence" value="ECO:0007669"/>
    <property type="project" value="TreeGrafter"/>
</dbReference>
<evidence type="ECO:0000313" key="3">
    <source>
        <dbReference type="EMBL" id="SHG30070.1"/>
    </source>
</evidence>
<evidence type="ECO:0000313" key="4">
    <source>
        <dbReference type="Proteomes" id="UP000189796"/>
    </source>
</evidence>
<organism evidence="3 4">
    <name type="scientific">Bradyrhizobium erythrophlei</name>
    <dbReference type="NCBI Taxonomy" id="1437360"/>
    <lineage>
        <taxon>Bacteria</taxon>
        <taxon>Pseudomonadati</taxon>
        <taxon>Pseudomonadota</taxon>
        <taxon>Alphaproteobacteria</taxon>
        <taxon>Hyphomicrobiales</taxon>
        <taxon>Nitrobacteraceae</taxon>
        <taxon>Bradyrhizobium</taxon>
    </lineage>
</organism>
<dbReference type="AlphaFoldDB" id="A0A1M5IQ43"/>
<dbReference type="Gene3D" id="3.40.50.2000">
    <property type="entry name" value="Glycogen Phosphorylase B"/>
    <property type="match status" value="1"/>
</dbReference>
<dbReference type="Pfam" id="PF00534">
    <property type="entry name" value="Glycos_transf_1"/>
    <property type="match status" value="1"/>
</dbReference>
<dbReference type="PANTHER" id="PTHR46401">
    <property type="entry name" value="GLYCOSYLTRANSFERASE WBBK-RELATED"/>
    <property type="match status" value="1"/>
</dbReference>
<dbReference type="SUPFAM" id="SSF53756">
    <property type="entry name" value="UDP-Glycosyltransferase/glycogen phosphorylase"/>
    <property type="match status" value="1"/>
</dbReference>
<reference evidence="3 4" key="1">
    <citation type="submission" date="2016-11" db="EMBL/GenBank/DDBJ databases">
        <authorList>
            <person name="Jaros S."/>
            <person name="Januszkiewicz K."/>
            <person name="Wedrychowicz H."/>
        </authorList>
    </citation>
    <scope>NUCLEOTIDE SEQUENCE [LARGE SCALE GENOMIC DNA]</scope>
    <source>
        <strain evidence="3 4">GAS138</strain>
    </source>
</reference>
<dbReference type="PANTHER" id="PTHR46401:SF2">
    <property type="entry name" value="GLYCOSYLTRANSFERASE WBBK-RELATED"/>
    <property type="match status" value="1"/>
</dbReference>
<protein>
    <submittedName>
        <fullName evidence="3">Glycosyltransferase involved in cell wall bisynthesis</fullName>
    </submittedName>
</protein>
<evidence type="ECO:0000259" key="2">
    <source>
        <dbReference type="Pfam" id="PF00534"/>
    </source>
</evidence>
<proteinExistence type="predicted"/>
<name>A0A1M5IQ43_9BRAD</name>